<dbReference type="HOGENOM" id="CLU_331466_0_0_5"/>
<evidence type="ECO:0000313" key="2">
    <source>
        <dbReference type="Proteomes" id="UP000007753"/>
    </source>
</evidence>
<evidence type="ECO:0000313" key="1">
    <source>
        <dbReference type="EMBL" id="BAI95696.1"/>
    </source>
</evidence>
<dbReference type="KEGG" id="sjp:SJA_C1-08620"/>
<dbReference type="EMBL" id="AP010803">
    <property type="protein sequence ID" value="BAI95696.1"/>
    <property type="molecule type" value="Genomic_DNA"/>
</dbReference>
<protein>
    <submittedName>
        <fullName evidence="1">Phage-related protein</fullName>
    </submittedName>
</protein>
<keyword evidence="2" id="KW-1185">Reference proteome</keyword>
<sequence length="864" mass="91891">MKNLYAEISPIKPDGSIETIRLCSKKAGSSTTINGGYQWLPFLTEFPQTSTQFVNNGQLDTVQNSYGQISFNMSDLFDNEVWSTYDFSGVNASLWWGEAGDDFTSYQQIFEGAVSALSRERHKATLTLLGTEAVLDVNLLSDEYLGTGGSEGDAALKGTLKPWCSGNCLNIDPVLIDSVYWVYQVHGYGAVQSIAEVYEYAQSLGPPAITVSTYAALIALALEPGQWAAAPAVGMFRLGGQPSQKISCDVEGAKDGSSYPSSVSGIIQHIIKTANPSASFGDLSAFNAVDWCFYSTSQASAGEIARQAALEAGGYLFPNGLGIWQLGDFFAPKTPTRLSSERDALPLVVLHSITESATGGSVYKVKVGHTRCWSTHSDSEISPAVAELASQQSAFESQLTVAQEELDQAIDDLSIASDRLDAMSADGILDRSEKKYWIDEYARLFAEKTPLENEADLYSITAEKTDYVNAFAALDTYLAGLTPAWNDTTQDTAITRSGFRGAWITVYNTIVSLRKAISANAATTATWSGVSGAGKPQDNATVGAPVGTYVGARPVEDVLNDLEFNADTVLAQTFRVDDIETVFDERTFVEGQPVGTVLIEEREQRETDISAINTTLNLIGAKSPDGTAFILDASTVQTGPGLTLSATLSELSAKTDDHEAAIITLNEVLIDSDGVTARSINQINVDGHITGVVNTNDGSVGDYTIVADVFRIIDPNGGSPFSPFIYSDGVIKMTNVEVDTLKVGTLGTVGGPSTVTASTPVSGTGTSTYHTILTQSVTLVRSGHIYASTSIAQGFPDGDKTWNTRLRINGTNVFAAGGQKTADSVSMSGSLELPAGTYTVAVQFAAENSVSANGRTLFVMPIYG</sequence>
<organism evidence="1 2">
    <name type="scientific">Sphingobium indicum (strain DSM 16413 / CCM 7287 / MTCC 6362 / UT26 / NBRC 101211 / UT26S)</name>
    <name type="common">Sphingobium japonicum</name>
    <dbReference type="NCBI Taxonomy" id="452662"/>
    <lineage>
        <taxon>Bacteria</taxon>
        <taxon>Pseudomonadati</taxon>
        <taxon>Pseudomonadota</taxon>
        <taxon>Alphaproteobacteria</taxon>
        <taxon>Sphingomonadales</taxon>
        <taxon>Sphingomonadaceae</taxon>
        <taxon>Sphingobium</taxon>
    </lineage>
</organism>
<dbReference type="STRING" id="452662.SJA_C1-08620"/>
<gene>
    <name evidence="1" type="ordered locus">SJA_C1-08620</name>
</gene>
<reference evidence="1 2" key="1">
    <citation type="journal article" date="2010" name="J. Bacteriol.">
        <title>Complete genome sequence of the representative gamma-hexachlorocyclohexane-degrading bacterium Sphingobium japonicum UT26.</title>
        <authorList>
            <person name="Nagata Y."/>
            <person name="Ohtsubo Y."/>
            <person name="Endo R."/>
            <person name="Ichikawa N."/>
            <person name="Ankai A."/>
            <person name="Oguchi A."/>
            <person name="Fukui S."/>
            <person name="Fujita N."/>
            <person name="Tsuda M."/>
        </authorList>
    </citation>
    <scope>NUCLEOTIDE SEQUENCE [LARGE SCALE GENOMIC DNA]</scope>
    <source>
        <strain evidence="2">DSM 16413 / CCM 7287 / MTCC 6362 / UT26 / NBRC 101211 / UT26S</strain>
    </source>
</reference>
<proteinExistence type="predicted"/>
<dbReference type="GeneID" id="31785141"/>
<accession>D4YZB4</accession>
<dbReference type="eggNOG" id="COG3325">
    <property type="taxonomic scope" value="Bacteria"/>
</dbReference>
<name>D4YZB4_SPHIU</name>
<dbReference type="Proteomes" id="UP000007753">
    <property type="component" value="Chromosome 1"/>
</dbReference>
<dbReference type="RefSeq" id="WP_013039351.1">
    <property type="nucleotide sequence ID" value="NC_014006.1"/>
</dbReference>
<dbReference type="AlphaFoldDB" id="D4YZB4"/>